<evidence type="ECO:0000259" key="1">
    <source>
        <dbReference type="Pfam" id="PF00535"/>
    </source>
</evidence>
<name>A0A2V1IIS9_9BACT</name>
<sequence>MTDQMKISIIVPVYNVERYIEECLKSVMEQNFGGALECIVVDDCGSDSSMAVVERLTGAYTGPIEFRIISHDRNRGLSAARNSGIRAASGDYVSFLDSDDRLLPGAIAAMAVVAEKFSGVDIVQGDMWLKNPTRFMDFLCVSPVLFPEYSDDRAWCSRSLLTEIPMTACGKLIRREFITGNDLYFCEGLLHEDDMWRVCAARQVRSVAFCFTPVYFYRNDNADSIIHRKDKTLSFVSRLKIIGNMVDGFGQSDYRGECRYLFDALQFAGKAQVWECIGDKALAGAELRRLDRMARKSRLPGLFRFMIRYMTLPVRIGDSMFVRPFYLSFINRSFNKLMAEG</sequence>
<evidence type="ECO:0000313" key="3">
    <source>
        <dbReference type="Proteomes" id="UP000244905"/>
    </source>
</evidence>
<feature type="domain" description="Glycosyltransferase 2-like" evidence="1">
    <location>
        <begin position="8"/>
        <end position="116"/>
    </location>
</feature>
<dbReference type="GO" id="GO:0016758">
    <property type="term" value="F:hexosyltransferase activity"/>
    <property type="evidence" value="ECO:0007669"/>
    <property type="project" value="UniProtKB-ARBA"/>
</dbReference>
<accession>A0A2V1IIS9</accession>
<dbReference type="InterPro" id="IPR001173">
    <property type="entry name" value="Glyco_trans_2-like"/>
</dbReference>
<keyword evidence="3" id="KW-1185">Reference proteome</keyword>
<dbReference type="SUPFAM" id="SSF53448">
    <property type="entry name" value="Nucleotide-diphospho-sugar transferases"/>
    <property type="match status" value="1"/>
</dbReference>
<dbReference type="AlphaFoldDB" id="A0A2V1IIS9"/>
<proteinExistence type="predicted"/>
<dbReference type="Proteomes" id="UP000244905">
    <property type="component" value="Unassembled WGS sequence"/>
</dbReference>
<dbReference type="PANTHER" id="PTHR22916:SF3">
    <property type="entry name" value="UDP-GLCNAC:BETAGAL BETA-1,3-N-ACETYLGLUCOSAMINYLTRANSFERASE-LIKE PROTEIN 1"/>
    <property type="match status" value="1"/>
</dbReference>
<evidence type="ECO:0000313" key="2">
    <source>
        <dbReference type="EMBL" id="PWB01111.1"/>
    </source>
</evidence>
<gene>
    <name evidence="2" type="ORF">C5O23_10530</name>
</gene>
<comment type="caution">
    <text evidence="2">The sequence shown here is derived from an EMBL/GenBank/DDBJ whole genome shotgun (WGS) entry which is preliminary data.</text>
</comment>
<dbReference type="Pfam" id="PF00535">
    <property type="entry name" value="Glycos_transf_2"/>
    <property type="match status" value="1"/>
</dbReference>
<dbReference type="EMBL" id="PUEC01000025">
    <property type="protein sequence ID" value="PWB01111.1"/>
    <property type="molecule type" value="Genomic_DNA"/>
</dbReference>
<protein>
    <submittedName>
        <fullName evidence="2">Glycosyltransferase family 2 protein</fullName>
    </submittedName>
</protein>
<organism evidence="2 3">
    <name type="scientific">Duncaniella muris</name>
    <dbReference type="NCBI Taxonomy" id="2094150"/>
    <lineage>
        <taxon>Bacteria</taxon>
        <taxon>Pseudomonadati</taxon>
        <taxon>Bacteroidota</taxon>
        <taxon>Bacteroidia</taxon>
        <taxon>Bacteroidales</taxon>
        <taxon>Muribaculaceae</taxon>
        <taxon>Duncaniella</taxon>
    </lineage>
</organism>
<dbReference type="Gene3D" id="3.90.550.10">
    <property type="entry name" value="Spore Coat Polysaccharide Biosynthesis Protein SpsA, Chain A"/>
    <property type="match status" value="1"/>
</dbReference>
<reference evidence="3" key="1">
    <citation type="submission" date="2018-02" db="EMBL/GenBank/DDBJ databases">
        <authorList>
            <person name="Clavel T."/>
            <person name="Strowig T."/>
        </authorList>
    </citation>
    <scope>NUCLEOTIDE SEQUENCE [LARGE SCALE GENOMIC DNA]</scope>
    <source>
        <strain evidence="3">DSM 103720</strain>
    </source>
</reference>
<dbReference type="PANTHER" id="PTHR22916">
    <property type="entry name" value="GLYCOSYLTRANSFERASE"/>
    <property type="match status" value="1"/>
</dbReference>
<dbReference type="InterPro" id="IPR029044">
    <property type="entry name" value="Nucleotide-diphossugar_trans"/>
</dbReference>
<keyword evidence="2" id="KW-0808">Transferase</keyword>
<dbReference type="CDD" id="cd00761">
    <property type="entry name" value="Glyco_tranf_GTA_type"/>
    <property type="match status" value="1"/>
</dbReference>